<keyword evidence="5" id="KW-1185">Reference proteome</keyword>
<dbReference type="InterPro" id="IPR056681">
    <property type="entry name" value="DUF7779"/>
</dbReference>
<evidence type="ECO:0000259" key="3">
    <source>
        <dbReference type="Pfam" id="PF25000"/>
    </source>
</evidence>
<dbReference type="Pfam" id="PF25000">
    <property type="entry name" value="DUF7779"/>
    <property type="match status" value="1"/>
</dbReference>
<organism evidence="4 5">
    <name type="scientific">Actinoplanes subglobosus</name>
    <dbReference type="NCBI Taxonomy" id="1547892"/>
    <lineage>
        <taxon>Bacteria</taxon>
        <taxon>Bacillati</taxon>
        <taxon>Actinomycetota</taxon>
        <taxon>Actinomycetes</taxon>
        <taxon>Micromonosporales</taxon>
        <taxon>Micromonosporaceae</taxon>
        <taxon>Actinoplanes</taxon>
    </lineage>
</organism>
<dbReference type="SUPFAM" id="SSF52540">
    <property type="entry name" value="P-loop containing nucleoside triphosphate hydrolases"/>
    <property type="match status" value="1"/>
</dbReference>
<dbReference type="RefSeq" id="WP_378067169.1">
    <property type="nucleotide sequence ID" value="NZ_JBHSBL010000015.1"/>
</dbReference>
<dbReference type="InterPro" id="IPR053137">
    <property type="entry name" value="NLR-like"/>
</dbReference>
<accession>A0ABV8IRC6</accession>
<feature type="domain" description="NB-ARC" evidence="2">
    <location>
        <begin position="110"/>
        <end position="224"/>
    </location>
</feature>
<dbReference type="Proteomes" id="UP001595867">
    <property type="component" value="Unassembled WGS sequence"/>
</dbReference>
<dbReference type="Pfam" id="PF13424">
    <property type="entry name" value="TPR_12"/>
    <property type="match status" value="2"/>
</dbReference>
<dbReference type="InterPro" id="IPR011990">
    <property type="entry name" value="TPR-like_helical_dom_sf"/>
</dbReference>
<feature type="domain" description="DUF7779" evidence="3">
    <location>
        <begin position="332"/>
        <end position="422"/>
    </location>
</feature>
<evidence type="ECO:0000313" key="4">
    <source>
        <dbReference type="EMBL" id="MFC4066196.1"/>
    </source>
</evidence>
<dbReference type="InterPro" id="IPR027417">
    <property type="entry name" value="P-loop_NTPase"/>
</dbReference>
<feature type="compositionally biased region" description="Basic and acidic residues" evidence="1">
    <location>
        <begin position="754"/>
        <end position="766"/>
    </location>
</feature>
<gene>
    <name evidence="4" type="ORF">ACFO0C_14775</name>
</gene>
<dbReference type="SUPFAM" id="SSF48452">
    <property type="entry name" value="TPR-like"/>
    <property type="match status" value="2"/>
</dbReference>
<feature type="region of interest" description="Disordered" evidence="1">
    <location>
        <begin position="743"/>
        <end position="766"/>
    </location>
</feature>
<proteinExistence type="predicted"/>
<dbReference type="PANTHER" id="PTHR46082">
    <property type="entry name" value="ATP/GTP-BINDING PROTEIN-RELATED"/>
    <property type="match status" value="1"/>
</dbReference>
<dbReference type="InterPro" id="IPR002182">
    <property type="entry name" value="NB-ARC"/>
</dbReference>
<dbReference type="EMBL" id="JBHSBL010000015">
    <property type="protein sequence ID" value="MFC4066196.1"/>
    <property type="molecule type" value="Genomic_DNA"/>
</dbReference>
<name>A0ABV8IRC6_9ACTN</name>
<dbReference type="Pfam" id="PF13374">
    <property type="entry name" value="TPR_10"/>
    <property type="match status" value="2"/>
</dbReference>
<dbReference type="Gene3D" id="3.40.50.300">
    <property type="entry name" value="P-loop containing nucleotide triphosphate hydrolases"/>
    <property type="match status" value="1"/>
</dbReference>
<sequence>MLLAGAAVLFWWQPGSRQLPKPGWTGTEQAGWIAGIAGAVFGLAALVITVLDRRDARRQERAKSAPTADRDGAVRVGLVPREADYFQDREVVRQLLRAAGAGRAAARTQVLSGLGGVGKTQVAAQFTRHLDAAGELDVRVWITADTRQALLAGYAALARSLRLPGISTDTDPQAAAEQLLRWLEHTDKRWLIVLDNLDLPADMAGLWPPDNPRGRSLITTRRRDAVLTGGNRTMITVGLYSMPEAIAHLTAATGTTSPPADIEALANALGLLPLAIAQAAAYIRDRDIDCATYLALLRRHGLTRVLPPEDALPDDHRTTVAATWILSVQAADRLSPRGLARPLLNLAAMLDPNTIPTSLFTTVAVAGCLAAEHAGPPDGQAVDDALSNLHRLHLITHDRVSGSIRVHALVQHATRDQLSPDQQATTARIAADALAEIWPGINRDPAQTQLLYANTTALTTNTGDALLTPDLHPLLLRAAQSLGETSQATAAIGALERLLADCLRVLGPDHPDTLTIRHNLAWFRGEAGDPDGAADAFEQLLTDHLRTLGPDHPHTLTSRNNIAWWRGRAGDPDGAAAAFEQLLADRRRVLGHDHPHTLTSRGNLAYWRGESGDPEGAATTLERLLTDYLRVLGPDHPDTLTTRHNLARFRGEAGDPDGAVDALERLFTDYLRVLGPDHPGTLYTRYNLARWRGESGDPDGAVDALEQVLADYLRVLGPDHPDTVNARHLRTLWQHQAVAPDGALADSGQPLTDQPRRVAASDHPEPRIARRNLAYWQGQVSD</sequence>
<reference evidence="5" key="1">
    <citation type="journal article" date="2019" name="Int. J. Syst. Evol. Microbiol.">
        <title>The Global Catalogue of Microorganisms (GCM) 10K type strain sequencing project: providing services to taxonomists for standard genome sequencing and annotation.</title>
        <authorList>
            <consortium name="The Broad Institute Genomics Platform"/>
            <consortium name="The Broad Institute Genome Sequencing Center for Infectious Disease"/>
            <person name="Wu L."/>
            <person name="Ma J."/>
        </authorList>
    </citation>
    <scope>NUCLEOTIDE SEQUENCE [LARGE SCALE GENOMIC DNA]</scope>
    <source>
        <strain evidence="5">TBRC 5832</strain>
    </source>
</reference>
<dbReference type="Pfam" id="PF00931">
    <property type="entry name" value="NB-ARC"/>
    <property type="match status" value="1"/>
</dbReference>
<protein>
    <submittedName>
        <fullName evidence="4">Tetratricopeptide repeat protein</fullName>
    </submittedName>
</protein>
<evidence type="ECO:0000256" key="1">
    <source>
        <dbReference type="SAM" id="MobiDB-lite"/>
    </source>
</evidence>
<dbReference type="Gene3D" id="1.25.40.10">
    <property type="entry name" value="Tetratricopeptide repeat domain"/>
    <property type="match status" value="2"/>
</dbReference>
<evidence type="ECO:0000259" key="2">
    <source>
        <dbReference type="Pfam" id="PF00931"/>
    </source>
</evidence>
<evidence type="ECO:0000313" key="5">
    <source>
        <dbReference type="Proteomes" id="UP001595867"/>
    </source>
</evidence>
<dbReference type="PANTHER" id="PTHR46082:SF6">
    <property type="entry name" value="AAA+ ATPASE DOMAIN-CONTAINING PROTEIN-RELATED"/>
    <property type="match status" value="1"/>
</dbReference>
<comment type="caution">
    <text evidence="4">The sequence shown here is derived from an EMBL/GenBank/DDBJ whole genome shotgun (WGS) entry which is preliminary data.</text>
</comment>